<dbReference type="AlphaFoldDB" id="A0A0N5ARI4"/>
<reference evidence="9" key="1">
    <citation type="submission" date="2017-02" db="UniProtKB">
        <authorList>
            <consortium name="WormBaseParasite"/>
        </authorList>
    </citation>
    <scope>IDENTIFICATION</scope>
</reference>
<comment type="similarity">
    <text evidence="2 6">Belongs to the RPF2 family.</text>
</comment>
<evidence type="ECO:0000256" key="1">
    <source>
        <dbReference type="ARBA" id="ARBA00004604"/>
    </source>
</evidence>
<dbReference type="PANTHER" id="PTHR12728:SF0">
    <property type="entry name" value="RIBOSOME PRODUCTION FACTOR 2 HOMOLOG"/>
    <property type="match status" value="1"/>
</dbReference>
<organism evidence="8 9">
    <name type="scientific">Syphacia muris</name>
    <dbReference type="NCBI Taxonomy" id="451379"/>
    <lineage>
        <taxon>Eukaryota</taxon>
        <taxon>Metazoa</taxon>
        <taxon>Ecdysozoa</taxon>
        <taxon>Nematoda</taxon>
        <taxon>Chromadorea</taxon>
        <taxon>Rhabditida</taxon>
        <taxon>Spirurina</taxon>
        <taxon>Oxyuridomorpha</taxon>
        <taxon>Oxyuroidea</taxon>
        <taxon>Oxyuridae</taxon>
        <taxon>Syphacia</taxon>
    </lineage>
</organism>
<evidence type="ECO:0000313" key="9">
    <source>
        <dbReference type="WBParaSite" id="SMUV_0000733401-mRNA-1"/>
    </source>
</evidence>
<dbReference type="PANTHER" id="PTHR12728">
    <property type="entry name" value="BRIX DOMAIN CONTAINING PROTEIN"/>
    <property type="match status" value="1"/>
</dbReference>
<dbReference type="Pfam" id="PF04427">
    <property type="entry name" value="Brix"/>
    <property type="match status" value="1"/>
</dbReference>
<dbReference type="Proteomes" id="UP000046393">
    <property type="component" value="Unplaced"/>
</dbReference>
<dbReference type="SMART" id="SM00879">
    <property type="entry name" value="Brix"/>
    <property type="match status" value="1"/>
</dbReference>
<dbReference type="PROSITE" id="PS50833">
    <property type="entry name" value="BRIX"/>
    <property type="match status" value="1"/>
</dbReference>
<evidence type="ECO:0000256" key="5">
    <source>
        <dbReference type="ARBA" id="ARBA00030889"/>
    </source>
</evidence>
<dbReference type="STRING" id="451379.A0A0N5ARI4"/>
<accession>A0A0N5ARI4</accession>
<dbReference type="InterPro" id="IPR007109">
    <property type="entry name" value="Brix"/>
</dbReference>
<evidence type="ECO:0000259" key="7">
    <source>
        <dbReference type="PROSITE" id="PS50833"/>
    </source>
</evidence>
<protein>
    <recommendedName>
        <fullName evidence="3 6">Ribosome production factor 2 homolog</fullName>
    </recommendedName>
    <alternativeName>
        <fullName evidence="5 6">Ribosome biogenesis protein RPF2 homolog</fullName>
    </alternativeName>
</protein>
<proteinExistence type="inferred from homology"/>
<dbReference type="GO" id="GO:0019843">
    <property type="term" value="F:rRNA binding"/>
    <property type="evidence" value="ECO:0007669"/>
    <property type="project" value="UniProtKB-UniRule"/>
</dbReference>
<sequence>MTSLVRKPKTRRGKRFLQNREPHIIENDKNALIIKGGKTTEIVTNILTDIFALKKPLAQQLKRKNPFHLFDDDTPLEKFSTKYDSSLFLFGSNSKKHPNSLIFGRMYDYHVLDMVELRVEDYKSAQEFPVQLFPFSNPGIFASEKYYLLTWTMKGMLGAKPCLVLQGTSFESDETMRRLGNLMIDWFRGPVVGKVRLQGLEIVISLTAVEKTLFFRVYKACLKKSGTTTPRIELLEIGPRITFSVQRTKLATDSLFKSALKQPKQLTVKKRKNMSTDVFGTKLGRIHVGKQSLDGFQTRKVKALRKSKQQETPMET</sequence>
<evidence type="ECO:0000256" key="2">
    <source>
        <dbReference type="ARBA" id="ARBA00010782"/>
    </source>
</evidence>
<dbReference type="GO" id="GO:0000463">
    <property type="term" value="P:maturation of LSU-rRNA from tricistronic rRNA transcript (SSU-rRNA, 5.8S rRNA, LSU-rRNA)"/>
    <property type="evidence" value="ECO:0007669"/>
    <property type="project" value="TreeGrafter"/>
</dbReference>
<dbReference type="GO" id="GO:0005730">
    <property type="term" value="C:nucleolus"/>
    <property type="evidence" value="ECO:0007669"/>
    <property type="project" value="UniProtKB-SubCell"/>
</dbReference>
<evidence type="ECO:0000256" key="3">
    <source>
        <dbReference type="ARBA" id="ARBA00020387"/>
    </source>
</evidence>
<feature type="domain" description="Brix" evidence="7">
    <location>
        <begin position="29"/>
        <end position="254"/>
    </location>
</feature>
<comment type="subcellular location">
    <subcellularLocation>
        <location evidence="1 6">Nucleus</location>
        <location evidence="1 6">Nucleolus</location>
    </subcellularLocation>
</comment>
<keyword evidence="8" id="KW-1185">Reference proteome</keyword>
<evidence type="ECO:0000256" key="4">
    <source>
        <dbReference type="ARBA" id="ARBA00023242"/>
    </source>
</evidence>
<name>A0A0N5ARI4_9BILA</name>
<dbReference type="WBParaSite" id="SMUV_0000733401-mRNA-1">
    <property type="protein sequence ID" value="SMUV_0000733401-mRNA-1"/>
    <property type="gene ID" value="SMUV_0000733401"/>
</dbReference>
<evidence type="ECO:0000313" key="8">
    <source>
        <dbReference type="Proteomes" id="UP000046393"/>
    </source>
</evidence>
<dbReference type="GO" id="GO:0000027">
    <property type="term" value="P:ribosomal large subunit assembly"/>
    <property type="evidence" value="ECO:0007669"/>
    <property type="project" value="InterPro"/>
</dbReference>
<dbReference type="InterPro" id="IPR039770">
    <property type="entry name" value="Rpf2"/>
</dbReference>
<evidence type="ECO:0000256" key="6">
    <source>
        <dbReference type="RuleBase" id="RU367086"/>
    </source>
</evidence>
<keyword evidence="4 6" id="KW-0539">Nucleus</keyword>